<reference evidence="2" key="2">
    <citation type="submission" date="2015-03" db="UniProtKB">
        <authorList>
            <consortium name="EnsemblPlants"/>
        </authorList>
    </citation>
    <scope>IDENTIFICATION</scope>
</reference>
<keyword evidence="3" id="KW-1185">Reference proteome</keyword>
<dbReference type="EnsemblPlants" id="OBART07G08360.1">
    <property type="protein sequence ID" value="OBART07G08360.1"/>
    <property type="gene ID" value="OBART07G08360"/>
</dbReference>
<evidence type="ECO:0000256" key="1">
    <source>
        <dbReference type="SAM" id="MobiDB-lite"/>
    </source>
</evidence>
<dbReference type="Gramene" id="OBART07G08360.1">
    <property type="protein sequence ID" value="OBART07G08360.1"/>
    <property type="gene ID" value="OBART07G08360"/>
</dbReference>
<accession>A0A0D3GP09</accession>
<proteinExistence type="predicted"/>
<dbReference type="AlphaFoldDB" id="A0A0D3GP09"/>
<dbReference type="HOGENOM" id="CLU_2945364_0_0_1"/>
<name>A0A0D3GP09_9ORYZ</name>
<evidence type="ECO:0000313" key="2">
    <source>
        <dbReference type="EnsemblPlants" id="OBART07G08360.1"/>
    </source>
</evidence>
<evidence type="ECO:0000313" key="3">
    <source>
        <dbReference type="Proteomes" id="UP000026960"/>
    </source>
</evidence>
<dbReference type="Proteomes" id="UP000026960">
    <property type="component" value="Chromosome 7"/>
</dbReference>
<feature type="region of interest" description="Disordered" evidence="1">
    <location>
        <begin position="1"/>
        <end position="34"/>
    </location>
</feature>
<protein>
    <submittedName>
        <fullName evidence="2">Uncharacterized protein</fullName>
    </submittedName>
</protein>
<sequence length="60" mass="6392">MARTPGTRREIGSSGSATTVPTYGDDSAKPNLDDNTYASMVFFADDLTMAMVLTKDSISI</sequence>
<dbReference type="PaxDb" id="65489-OBART07G08360.1"/>
<reference evidence="2" key="1">
    <citation type="journal article" date="2009" name="Rice">
        <title>De Novo Next Generation Sequencing of Plant Genomes.</title>
        <authorList>
            <person name="Rounsley S."/>
            <person name="Marri P.R."/>
            <person name="Yu Y."/>
            <person name="He R."/>
            <person name="Sisneros N."/>
            <person name="Goicoechea J.L."/>
            <person name="Lee S.J."/>
            <person name="Angelova A."/>
            <person name="Kudrna D."/>
            <person name="Luo M."/>
            <person name="Affourtit J."/>
            <person name="Desany B."/>
            <person name="Knight J."/>
            <person name="Niazi F."/>
            <person name="Egholm M."/>
            <person name="Wing R.A."/>
        </authorList>
    </citation>
    <scope>NUCLEOTIDE SEQUENCE [LARGE SCALE GENOMIC DNA]</scope>
    <source>
        <strain evidence="2">cv. IRGC 105608</strain>
    </source>
</reference>
<organism evidence="2">
    <name type="scientific">Oryza barthii</name>
    <dbReference type="NCBI Taxonomy" id="65489"/>
    <lineage>
        <taxon>Eukaryota</taxon>
        <taxon>Viridiplantae</taxon>
        <taxon>Streptophyta</taxon>
        <taxon>Embryophyta</taxon>
        <taxon>Tracheophyta</taxon>
        <taxon>Spermatophyta</taxon>
        <taxon>Magnoliopsida</taxon>
        <taxon>Liliopsida</taxon>
        <taxon>Poales</taxon>
        <taxon>Poaceae</taxon>
        <taxon>BOP clade</taxon>
        <taxon>Oryzoideae</taxon>
        <taxon>Oryzeae</taxon>
        <taxon>Oryzinae</taxon>
        <taxon>Oryza</taxon>
    </lineage>
</organism>